<evidence type="ECO:0000313" key="3">
    <source>
        <dbReference type="Proteomes" id="UP000093053"/>
    </source>
</evidence>
<evidence type="ECO:0000313" key="2">
    <source>
        <dbReference type="EMBL" id="ANZ37009.1"/>
    </source>
</evidence>
<keyword evidence="3" id="KW-1185">Reference proteome</keyword>
<dbReference type="Proteomes" id="UP000093053">
    <property type="component" value="Chromosome"/>
</dbReference>
<name>A0A1B2HH36_9PSEU</name>
<dbReference type="AlphaFoldDB" id="A0A1B2HH36"/>
<dbReference type="KEGG" id="led:BBK82_13955"/>
<evidence type="ECO:0000256" key="1">
    <source>
        <dbReference type="SAM" id="MobiDB-lite"/>
    </source>
</evidence>
<feature type="region of interest" description="Disordered" evidence="1">
    <location>
        <begin position="21"/>
        <end position="66"/>
    </location>
</feature>
<reference evidence="2 3" key="1">
    <citation type="submission" date="2016-07" db="EMBL/GenBank/DDBJ databases">
        <title>Complete genome sequence of the Lentzea guizhouensis DHS C013.</title>
        <authorList>
            <person name="Cao C."/>
        </authorList>
    </citation>
    <scope>NUCLEOTIDE SEQUENCE [LARGE SCALE GENOMIC DNA]</scope>
    <source>
        <strain evidence="2 3">DHS C013</strain>
    </source>
</reference>
<dbReference type="EMBL" id="CP016793">
    <property type="protein sequence ID" value="ANZ37009.1"/>
    <property type="molecule type" value="Genomic_DNA"/>
</dbReference>
<gene>
    <name evidence="2" type="ORF">BBK82_13955</name>
</gene>
<protein>
    <submittedName>
        <fullName evidence="2">Uncharacterized protein</fullName>
    </submittedName>
</protein>
<proteinExistence type="predicted"/>
<accession>A0A1B2HH36</accession>
<organism evidence="2 3">
    <name type="scientific">Lentzea guizhouensis</name>
    <dbReference type="NCBI Taxonomy" id="1586287"/>
    <lineage>
        <taxon>Bacteria</taxon>
        <taxon>Bacillati</taxon>
        <taxon>Actinomycetota</taxon>
        <taxon>Actinomycetes</taxon>
        <taxon>Pseudonocardiales</taxon>
        <taxon>Pseudonocardiaceae</taxon>
        <taxon>Lentzea</taxon>
    </lineage>
</organism>
<feature type="compositionally biased region" description="Basic residues" evidence="1">
    <location>
        <begin position="21"/>
        <end position="32"/>
    </location>
</feature>
<sequence length="112" mass="10888">MVGGLAEVSGLAVAGSPWRLARRGGQARRGGRRGGGLAGLAEVGGPPEWAGRRSGQAAGVGRRGVMGGRGVAGRRGGWLAGLAEAGGAGVGGLAGVGGQQRVCDLRRPHDAS</sequence>